<dbReference type="AlphaFoldDB" id="A0A841RIB2"/>
<keyword evidence="3" id="KW-1185">Reference proteome</keyword>
<evidence type="ECO:0000313" key="3">
    <source>
        <dbReference type="Proteomes" id="UP000587760"/>
    </source>
</evidence>
<name>A0A841RIB2_9SPIO</name>
<protein>
    <submittedName>
        <fullName evidence="2">Putative nucleotidyltransferase</fullName>
    </submittedName>
</protein>
<comment type="caution">
    <text evidence="2">The sequence shown here is derived from an EMBL/GenBank/DDBJ whole genome shotgun (WGS) entry which is preliminary data.</text>
</comment>
<feature type="domain" description="Polymerase nucleotidyl transferase" evidence="1">
    <location>
        <begin position="22"/>
        <end position="75"/>
    </location>
</feature>
<dbReference type="RefSeq" id="WP_184748974.1">
    <property type="nucleotide sequence ID" value="NZ_JACHGJ010000023.1"/>
</dbReference>
<dbReference type="Gene3D" id="3.30.460.10">
    <property type="entry name" value="Beta Polymerase, domain 2"/>
    <property type="match status" value="1"/>
</dbReference>
<dbReference type="GO" id="GO:0016779">
    <property type="term" value="F:nucleotidyltransferase activity"/>
    <property type="evidence" value="ECO:0007669"/>
    <property type="project" value="InterPro"/>
</dbReference>
<evidence type="ECO:0000313" key="2">
    <source>
        <dbReference type="EMBL" id="MBB6482740.1"/>
    </source>
</evidence>
<dbReference type="Pfam" id="PF01909">
    <property type="entry name" value="NTP_transf_2"/>
    <property type="match status" value="1"/>
</dbReference>
<dbReference type="Proteomes" id="UP000587760">
    <property type="component" value="Unassembled WGS sequence"/>
</dbReference>
<dbReference type="EMBL" id="JACHGJ010000023">
    <property type="protein sequence ID" value="MBB6482740.1"/>
    <property type="molecule type" value="Genomic_DNA"/>
</dbReference>
<gene>
    <name evidence="2" type="ORF">HNR50_004447</name>
</gene>
<proteinExistence type="predicted"/>
<dbReference type="SUPFAM" id="SSF81301">
    <property type="entry name" value="Nucleotidyltransferase"/>
    <property type="match status" value="1"/>
</dbReference>
<evidence type="ECO:0000259" key="1">
    <source>
        <dbReference type="Pfam" id="PF01909"/>
    </source>
</evidence>
<dbReference type="InterPro" id="IPR002934">
    <property type="entry name" value="Polymerase_NTP_transf_dom"/>
</dbReference>
<accession>A0A841RIB2</accession>
<dbReference type="InterPro" id="IPR043519">
    <property type="entry name" value="NT_sf"/>
</dbReference>
<organism evidence="2 3">
    <name type="scientific">Spirochaeta isovalerica</name>
    <dbReference type="NCBI Taxonomy" id="150"/>
    <lineage>
        <taxon>Bacteria</taxon>
        <taxon>Pseudomonadati</taxon>
        <taxon>Spirochaetota</taxon>
        <taxon>Spirochaetia</taxon>
        <taxon>Spirochaetales</taxon>
        <taxon>Spirochaetaceae</taxon>
        <taxon>Spirochaeta</taxon>
    </lineage>
</organism>
<sequence>MKAIEELIPKLNNSQEFQPLIDTFIESIQKHASEIHSIYMCGSIPKGTAVPYESDADFTVVLKRNPTEFEKNSILNLTVETQNKFNIVTKIDVPICTVQDVLSNPYDWGFWVKIVSICIFGPDLSNQVPNLYPSPELQKTYFVAAEEQIPGSINIALTETDDSVRMSVQKKSIKKIIRAVYSLYFQIEESWTEDINEFISTIERQIPKGNKSITELIQSYHQPELTRKEFKKITKQAMDFYYKQYTNIINDTT</sequence>
<keyword evidence="2" id="KW-0808">Transferase</keyword>
<reference evidence="2 3" key="1">
    <citation type="submission" date="2020-08" db="EMBL/GenBank/DDBJ databases">
        <title>Genomic Encyclopedia of Type Strains, Phase IV (KMG-IV): sequencing the most valuable type-strain genomes for metagenomic binning, comparative biology and taxonomic classification.</title>
        <authorList>
            <person name="Goeker M."/>
        </authorList>
    </citation>
    <scope>NUCLEOTIDE SEQUENCE [LARGE SCALE GENOMIC DNA]</scope>
    <source>
        <strain evidence="2 3">DSM 2461</strain>
    </source>
</reference>